<organism evidence="7 8">
    <name type="scientific">Staphylotrichum longicolle</name>
    <dbReference type="NCBI Taxonomy" id="669026"/>
    <lineage>
        <taxon>Eukaryota</taxon>
        <taxon>Fungi</taxon>
        <taxon>Dikarya</taxon>
        <taxon>Ascomycota</taxon>
        <taxon>Pezizomycotina</taxon>
        <taxon>Sordariomycetes</taxon>
        <taxon>Sordariomycetidae</taxon>
        <taxon>Sordariales</taxon>
        <taxon>Chaetomiaceae</taxon>
        <taxon>Staphylotrichum</taxon>
    </lineage>
</organism>
<feature type="compositionally biased region" description="Polar residues" evidence="5">
    <location>
        <begin position="534"/>
        <end position="543"/>
    </location>
</feature>
<evidence type="ECO:0000256" key="1">
    <source>
        <dbReference type="ARBA" id="ARBA00022723"/>
    </source>
</evidence>
<gene>
    <name evidence="7" type="ORF">NEMBOFW57_006165</name>
</gene>
<keyword evidence="8" id="KW-1185">Reference proteome</keyword>
<dbReference type="GO" id="GO:0000785">
    <property type="term" value="C:chromatin"/>
    <property type="evidence" value="ECO:0007669"/>
    <property type="project" value="TreeGrafter"/>
</dbReference>
<evidence type="ECO:0000313" key="8">
    <source>
        <dbReference type="Proteomes" id="UP001197093"/>
    </source>
</evidence>
<feature type="region of interest" description="Disordered" evidence="5">
    <location>
        <begin position="411"/>
        <end position="430"/>
    </location>
</feature>
<feature type="compositionally biased region" description="Pro residues" evidence="5">
    <location>
        <begin position="86"/>
        <end position="99"/>
    </location>
</feature>
<feature type="region of interest" description="Disordered" evidence="5">
    <location>
        <begin position="467"/>
        <end position="488"/>
    </location>
</feature>
<dbReference type="GO" id="GO:0061665">
    <property type="term" value="F:SUMO ligase activity"/>
    <property type="evidence" value="ECO:0007669"/>
    <property type="project" value="TreeGrafter"/>
</dbReference>
<feature type="compositionally biased region" description="Polar residues" evidence="5">
    <location>
        <begin position="473"/>
        <end position="486"/>
    </location>
</feature>
<evidence type="ECO:0000256" key="4">
    <source>
        <dbReference type="PROSITE-ProRule" id="PRU00452"/>
    </source>
</evidence>
<keyword evidence="2 4" id="KW-0863">Zinc-finger</keyword>
<reference evidence="7" key="1">
    <citation type="submission" date="2023-02" db="EMBL/GenBank/DDBJ databases">
        <authorList>
            <person name="Palmer J.M."/>
        </authorList>
    </citation>
    <scope>NUCLEOTIDE SEQUENCE</scope>
    <source>
        <strain evidence="7">FW57</strain>
    </source>
</reference>
<protein>
    <recommendedName>
        <fullName evidence="6">SP-RING-type domain-containing protein</fullName>
    </recommendedName>
</protein>
<dbReference type="EMBL" id="JAHCVI010000002">
    <property type="protein sequence ID" value="KAG7289789.1"/>
    <property type="molecule type" value="Genomic_DNA"/>
</dbReference>
<dbReference type="InterPro" id="IPR013083">
    <property type="entry name" value="Znf_RING/FYVE/PHD"/>
</dbReference>
<evidence type="ECO:0000256" key="5">
    <source>
        <dbReference type="SAM" id="MobiDB-lite"/>
    </source>
</evidence>
<feature type="region of interest" description="Disordered" evidence="5">
    <location>
        <begin position="180"/>
        <end position="216"/>
    </location>
</feature>
<dbReference type="Gene3D" id="3.30.40.10">
    <property type="entry name" value="Zinc/RING finger domain, C3HC4 (zinc finger)"/>
    <property type="match status" value="1"/>
</dbReference>
<feature type="domain" description="SP-RING-type" evidence="6">
    <location>
        <begin position="785"/>
        <end position="891"/>
    </location>
</feature>
<dbReference type="PROSITE" id="PS51044">
    <property type="entry name" value="ZF_SP_RING"/>
    <property type="match status" value="1"/>
</dbReference>
<keyword evidence="3" id="KW-0862">Zinc</keyword>
<dbReference type="Proteomes" id="UP001197093">
    <property type="component" value="Unassembled WGS sequence"/>
</dbReference>
<comment type="caution">
    <text evidence="7">The sequence shown here is derived from an EMBL/GenBank/DDBJ whole genome shotgun (WGS) entry which is preliminary data.</text>
</comment>
<feature type="compositionally biased region" description="Low complexity" evidence="5">
    <location>
        <begin position="67"/>
        <end position="85"/>
    </location>
</feature>
<dbReference type="AlphaFoldDB" id="A0AAD4HWK6"/>
<dbReference type="PANTHER" id="PTHR10782">
    <property type="entry name" value="ZINC FINGER MIZ DOMAIN-CONTAINING PROTEIN"/>
    <property type="match status" value="1"/>
</dbReference>
<feature type="region of interest" description="Disordered" evidence="5">
    <location>
        <begin position="526"/>
        <end position="571"/>
    </location>
</feature>
<dbReference type="PANTHER" id="PTHR10782:SF4">
    <property type="entry name" value="TONALLI, ISOFORM E"/>
    <property type="match status" value="1"/>
</dbReference>
<evidence type="ECO:0000256" key="2">
    <source>
        <dbReference type="ARBA" id="ARBA00022771"/>
    </source>
</evidence>
<feature type="region of interest" description="Disordered" evidence="5">
    <location>
        <begin position="913"/>
        <end position="940"/>
    </location>
</feature>
<dbReference type="InterPro" id="IPR004181">
    <property type="entry name" value="Znf_MIZ"/>
</dbReference>
<dbReference type="GO" id="GO:0008270">
    <property type="term" value="F:zinc ion binding"/>
    <property type="evidence" value="ECO:0007669"/>
    <property type="project" value="UniProtKB-KW"/>
</dbReference>
<keyword evidence="1" id="KW-0479">Metal-binding</keyword>
<evidence type="ECO:0000259" key="6">
    <source>
        <dbReference type="PROSITE" id="PS51044"/>
    </source>
</evidence>
<feature type="region of interest" description="Disordered" evidence="5">
    <location>
        <begin position="1"/>
        <end position="133"/>
    </location>
</feature>
<feature type="compositionally biased region" description="Acidic residues" evidence="5">
    <location>
        <begin position="913"/>
        <end position="924"/>
    </location>
</feature>
<feature type="compositionally biased region" description="Low complexity" evidence="5">
    <location>
        <begin position="420"/>
        <end position="430"/>
    </location>
</feature>
<name>A0AAD4HWK6_9PEZI</name>
<evidence type="ECO:0000256" key="3">
    <source>
        <dbReference type="ARBA" id="ARBA00022833"/>
    </source>
</evidence>
<accession>A0AAD4HWK6</accession>
<dbReference type="GO" id="GO:0016925">
    <property type="term" value="P:protein sumoylation"/>
    <property type="evidence" value="ECO:0007669"/>
    <property type="project" value="TreeGrafter"/>
</dbReference>
<feature type="compositionally biased region" description="Pro residues" evidence="5">
    <location>
        <begin position="53"/>
        <end position="66"/>
    </location>
</feature>
<proteinExistence type="predicted"/>
<evidence type="ECO:0000313" key="7">
    <source>
        <dbReference type="EMBL" id="KAG7289789.1"/>
    </source>
</evidence>
<sequence>MPPPQPSAAGSPRPPAAVERQIASSNATANAFLGGRQPSWMTPGTAAPRRPNPRPAAPRPPVPPAAQQPQQHHQHYQPPQQQQQTQPPPVLPSPAPSDEPSPALSNVLDSPKRNPTPLPDVHNMGPANAPTPALLPVTDARFILDPPTIPRAQEAPRPGPVGATPHIESFGFVFEGIQGDRQDNRHGRNPSFDGNSTPTASRGPLPPLKPPAKRRRVEQTTASLLPILEQYVQACGGNHALDSAVEKPRVMLLTEACKSEDAFFLVLHQLFSMWSLDASDAYANIPLHRSVIDNAFKILESVLKKNELLSLAHQQWFSRFPVANGRFSYAPIGDAALISQIATFLAALINEHHSLLGAAMQRNYPFLVDELLARLSCYSPVLQFILFTACRRQLGVPDGDLGAQLEQAFRDDQARHRDPSQQQPILQGQQQPVVQSQQQPLVQGQQRQQLPSQLLNQQQYQRNLQIAQQQLPSHSSAQTATQSPTYATHRAVHPVQTIQTQQMQYNPWVQQFQPVTSPITFINNGMHAGPTPTPQYAAQQIQRDLQRSRSSRAKDPLVPPKGTQITRPEWPYDPADRKAILMSLHQAHVRSPKRVIKNGAAERFYQAVKALPVEPTPIAPKKTLFQFRFEVTEEQSAMAARKSKLPGALLPVVEHFNGALRWRVRCCIPPSSSEPLTQQQWVTLDGNWPSFMHMTLNDRVLEIRRRPHNGKDLPTEVTDFIVPGTNILKIALHEAPGEPSQSRLLAVEMLETLSHSAIVKSIWSQGPIPEQETLNTIKKRLTSSADDEIAFEAPDLSIDLADPFSSTIFKIPARGVACTHMECFDLENWLNTRPAKPPISCPHKRVKCTCPNTAEPSNPDKWRCPICSKDARPYSLRIDGFLLKVRAQLEAEGKLHTKSLRVKADGSWSVVLEDDDDGASDDDGAGPAVPVSVGARKAPQVPALPRREVEVIELD</sequence>
<feature type="compositionally biased region" description="Basic and acidic residues" evidence="5">
    <location>
        <begin position="544"/>
        <end position="555"/>
    </location>
</feature>